<dbReference type="Proteomes" id="UP000468591">
    <property type="component" value="Unassembled WGS sequence"/>
</dbReference>
<comment type="caution">
    <text evidence="2">The sequence shown here is derived from an EMBL/GenBank/DDBJ whole genome shotgun (WGS) entry which is preliminary data.</text>
</comment>
<sequence>MTAVLQTALILLVLLQVKHLFADYFLQSKRMLAGRGEYLHLGRAQHAGLHAVLSVVALLLVGAPLPFTLVLCAAEGILHYHIDWAKGRHADKTNHGPADATYWRAFGVDQLLHQLTYVGMIWAWAIYAV</sequence>
<gene>
    <name evidence="2" type="ORF">GV827_04460</name>
</gene>
<keyword evidence="1" id="KW-1133">Transmembrane helix</keyword>
<protein>
    <submittedName>
        <fullName evidence="2">DUF3307 domain-containing protein</fullName>
    </submittedName>
</protein>
<dbReference type="InterPro" id="IPR021737">
    <property type="entry name" value="Phage_phiKZ_Orf197"/>
</dbReference>
<keyword evidence="3" id="KW-1185">Reference proteome</keyword>
<dbReference type="EMBL" id="JAABNT010000002">
    <property type="protein sequence ID" value="NEK21656.1"/>
    <property type="molecule type" value="Genomic_DNA"/>
</dbReference>
<evidence type="ECO:0000313" key="3">
    <source>
        <dbReference type="Proteomes" id="UP000468591"/>
    </source>
</evidence>
<keyword evidence="1" id="KW-0472">Membrane</keyword>
<evidence type="ECO:0000256" key="1">
    <source>
        <dbReference type="SAM" id="Phobius"/>
    </source>
</evidence>
<proteinExistence type="predicted"/>
<accession>A0A6P0C977</accession>
<evidence type="ECO:0000313" key="2">
    <source>
        <dbReference type="EMBL" id="NEK21656.1"/>
    </source>
</evidence>
<reference evidence="2 3" key="1">
    <citation type="submission" date="2020-01" db="EMBL/GenBank/DDBJ databases">
        <title>Sulfitobacter sediminilitoris sp. nov., isolated from a tidal flat.</title>
        <authorList>
            <person name="Park S."/>
            <person name="Yoon J.-H."/>
        </authorList>
    </citation>
    <scope>NUCLEOTIDE SEQUENCE [LARGE SCALE GENOMIC DNA]</scope>
    <source>
        <strain evidence="2 3">JBTF-M27</strain>
    </source>
</reference>
<dbReference type="RefSeq" id="WP_164352497.1">
    <property type="nucleotide sequence ID" value="NZ_JAABNT010000002.1"/>
</dbReference>
<organism evidence="2 3">
    <name type="scientific">Sulfitobacter sediminilitoris</name>
    <dbReference type="NCBI Taxonomy" id="2698830"/>
    <lineage>
        <taxon>Bacteria</taxon>
        <taxon>Pseudomonadati</taxon>
        <taxon>Pseudomonadota</taxon>
        <taxon>Alphaproteobacteria</taxon>
        <taxon>Rhodobacterales</taxon>
        <taxon>Roseobacteraceae</taxon>
        <taxon>Sulfitobacter</taxon>
    </lineage>
</organism>
<dbReference type="AlphaFoldDB" id="A0A6P0C977"/>
<dbReference type="Pfam" id="PF11750">
    <property type="entry name" value="DUF3307"/>
    <property type="match status" value="1"/>
</dbReference>
<feature type="transmembrane region" description="Helical" evidence="1">
    <location>
        <begin position="46"/>
        <end position="72"/>
    </location>
</feature>
<keyword evidence="1" id="KW-0812">Transmembrane</keyword>
<name>A0A6P0C977_9RHOB</name>